<dbReference type="EMBL" id="BMGH01000001">
    <property type="protein sequence ID" value="GGD04059.1"/>
    <property type="molecule type" value="Genomic_DNA"/>
</dbReference>
<evidence type="ECO:0000256" key="4">
    <source>
        <dbReference type="ARBA" id="ARBA00022917"/>
    </source>
</evidence>
<evidence type="ECO:0000256" key="3">
    <source>
        <dbReference type="ARBA" id="ARBA00022490"/>
    </source>
</evidence>
<evidence type="ECO:0000313" key="8">
    <source>
        <dbReference type="EMBL" id="GGD04059.1"/>
    </source>
</evidence>
<evidence type="ECO:0000256" key="1">
    <source>
        <dbReference type="ARBA" id="ARBA00004496"/>
    </source>
</evidence>
<dbReference type="FunFam" id="3.30.1360.40:FF:000001">
    <property type="entry name" value="Ribosome-recycling factor"/>
    <property type="match status" value="1"/>
</dbReference>
<dbReference type="PANTHER" id="PTHR20982">
    <property type="entry name" value="RIBOSOME RECYCLING FACTOR"/>
    <property type="match status" value="1"/>
</dbReference>
<dbReference type="CDD" id="cd00520">
    <property type="entry name" value="RRF"/>
    <property type="match status" value="1"/>
</dbReference>
<dbReference type="AlphaFoldDB" id="A0A8J2Y4W8"/>
<feature type="domain" description="Ribosome recycling factor" evidence="7">
    <location>
        <begin position="24"/>
        <end position="184"/>
    </location>
</feature>
<dbReference type="Gene3D" id="1.10.132.20">
    <property type="entry name" value="Ribosome-recycling factor"/>
    <property type="match status" value="1"/>
</dbReference>
<dbReference type="NCBIfam" id="TIGR00496">
    <property type="entry name" value="frr"/>
    <property type="match status" value="1"/>
</dbReference>
<reference evidence="8" key="2">
    <citation type="submission" date="2020-09" db="EMBL/GenBank/DDBJ databases">
        <authorList>
            <person name="Sun Q."/>
            <person name="Zhou Y."/>
        </authorList>
    </citation>
    <scope>NUCLEOTIDE SEQUENCE</scope>
    <source>
        <strain evidence="8">CGMCC 1.12921</strain>
    </source>
</reference>
<keyword evidence="9" id="KW-1185">Reference proteome</keyword>
<name>A0A8J2Y4W8_9PROT</name>
<comment type="function">
    <text evidence="5 6">Responsible for the release of ribosomes from messenger RNA at the termination of protein biosynthesis. May increase the efficiency of translation by recycling ribosomes from one round of translation to another.</text>
</comment>
<protein>
    <recommendedName>
        <fullName evidence="6">Ribosome-recycling factor</fullName>
        <shortName evidence="6">RRF</shortName>
    </recommendedName>
    <alternativeName>
        <fullName evidence="6">Ribosome-releasing factor</fullName>
    </alternativeName>
</protein>
<reference evidence="8" key="1">
    <citation type="journal article" date="2014" name="Int. J. Syst. Evol. Microbiol.">
        <title>Complete genome sequence of Corynebacterium casei LMG S-19264T (=DSM 44701T), isolated from a smear-ripened cheese.</title>
        <authorList>
            <consortium name="US DOE Joint Genome Institute (JGI-PGF)"/>
            <person name="Walter F."/>
            <person name="Albersmeier A."/>
            <person name="Kalinowski J."/>
            <person name="Ruckert C."/>
        </authorList>
    </citation>
    <scope>NUCLEOTIDE SEQUENCE</scope>
    <source>
        <strain evidence="8">CGMCC 1.12921</strain>
    </source>
</reference>
<comment type="caution">
    <text evidence="8">The sequence shown here is derived from an EMBL/GenBank/DDBJ whole genome shotgun (WGS) entry which is preliminary data.</text>
</comment>
<evidence type="ECO:0000256" key="2">
    <source>
        <dbReference type="ARBA" id="ARBA00005912"/>
    </source>
</evidence>
<dbReference type="GO" id="GO:0002184">
    <property type="term" value="P:cytoplasmic translational termination"/>
    <property type="evidence" value="ECO:0007669"/>
    <property type="project" value="TreeGrafter"/>
</dbReference>
<gene>
    <name evidence="6 8" type="primary">frr</name>
    <name evidence="8" type="ORF">GCM10011342_11300</name>
</gene>
<accession>A0A8J2Y4W8</accession>
<dbReference type="Pfam" id="PF01765">
    <property type="entry name" value="RRF"/>
    <property type="match status" value="1"/>
</dbReference>
<comment type="subcellular location">
    <subcellularLocation>
        <location evidence="1 6">Cytoplasm</location>
    </subcellularLocation>
</comment>
<keyword evidence="4 6" id="KW-0648">Protein biosynthesis</keyword>
<evidence type="ECO:0000256" key="6">
    <source>
        <dbReference type="HAMAP-Rule" id="MF_00040"/>
    </source>
</evidence>
<dbReference type="InterPro" id="IPR023584">
    <property type="entry name" value="Ribosome_recyc_fac_dom"/>
</dbReference>
<evidence type="ECO:0000259" key="7">
    <source>
        <dbReference type="Pfam" id="PF01765"/>
    </source>
</evidence>
<dbReference type="InterPro" id="IPR036191">
    <property type="entry name" value="RRF_sf"/>
</dbReference>
<organism evidence="8 9">
    <name type="scientific">Aquisalinus flavus</name>
    <dbReference type="NCBI Taxonomy" id="1526572"/>
    <lineage>
        <taxon>Bacteria</taxon>
        <taxon>Pseudomonadati</taxon>
        <taxon>Pseudomonadota</taxon>
        <taxon>Alphaproteobacteria</taxon>
        <taxon>Parvularculales</taxon>
        <taxon>Parvularculaceae</taxon>
        <taxon>Aquisalinus</taxon>
    </lineage>
</organism>
<dbReference type="InterPro" id="IPR002661">
    <property type="entry name" value="Ribosome_recyc_fac"/>
</dbReference>
<proteinExistence type="inferred from homology"/>
<dbReference type="FunFam" id="1.10.132.20:FF:000001">
    <property type="entry name" value="Ribosome-recycling factor"/>
    <property type="match status" value="1"/>
</dbReference>
<evidence type="ECO:0000313" key="9">
    <source>
        <dbReference type="Proteomes" id="UP000613582"/>
    </source>
</evidence>
<evidence type="ECO:0000256" key="5">
    <source>
        <dbReference type="ARBA" id="ARBA00025050"/>
    </source>
</evidence>
<dbReference type="GO" id="GO:0005829">
    <property type="term" value="C:cytosol"/>
    <property type="evidence" value="ECO:0007669"/>
    <property type="project" value="GOC"/>
</dbReference>
<dbReference type="SUPFAM" id="SSF55194">
    <property type="entry name" value="Ribosome recycling factor, RRF"/>
    <property type="match status" value="1"/>
</dbReference>
<comment type="similarity">
    <text evidence="2 6">Belongs to the RRF family.</text>
</comment>
<keyword evidence="3 6" id="KW-0963">Cytoplasm</keyword>
<sequence length="186" mass="20516">MSKDSTGPDMGELKRRMEGAVASLKSEFGGLRTGRATSSLLDPVMVKAYGSEMPLNQVGTVNVPEPRMLSVQVWDKSMVGAVERAIRDSGLGVNPVTDGQSVRVPIPPLNEERRQELTKVAAKYAEQTRVAIRNIRRDGMEAVKKADGMPEDEQKKTSDQIQKLTDDFVKQVDDMLAAKEKEIMQV</sequence>
<dbReference type="PANTHER" id="PTHR20982:SF3">
    <property type="entry name" value="MITOCHONDRIAL RIBOSOME RECYCLING FACTOR PSEUDO 1"/>
    <property type="match status" value="1"/>
</dbReference>
<dbReference type="Gene3D" id="3.30.1360.40">
    <property type="match status" value="1"/>
</dbReference>
<dbReference type="HAMAP" id="MF_00040">
    <property type="entry name" value="RRF"/>
    <property type="match status" value="1"/>
</dbReference>
<dbReference type="GO" id="GO:0043023">
    <property type="term" value="F:ribosomal large subunit binding"/>
    <property type="evidence" value="ECO:0007669"/>
    <property type="project" value="TreeGrafter"/>
</dbReference>
<dbReference type="Proteomes" id="UP000613582">
    <property type="component" value="Unassembled WGS sequence"/>
</dbReference>
<dbReference type="RefSeq" id="WP_188160291.1">
    <property type="nucleotide sequence ID" value="NZ_BMGH01000001.1"/>
</dbReference>